<comment type="caution">
    <text evidence="3">The sequence shown here is derived from an EMBL/GenBank/DDBJ whole genome shotgun (WGS) entry which is preliminary data.</text>
</comment>
<feature type="domain" description="Cupin type-2" evidence="2">
    <location>
        <begin position="54"/>
        <end position="121"/>
    </location>
</feature>
<keyword evidence="4" id="KW-1185">Reference proteome</keyword>
<sequence>MGNVISRAATACALTASVLTGTAVGASATPGSGVSAKELFKFTVDGTDYIGKEITIQPGGSTGWHYHDGPLYAVIVAGTLTHYDDSCAVDGVYPKGAPVYEPPGADAVHIGKNLGPEPTALKVLYVLPTGSPPSEDAPAPVCAS</sequence>
<name>A0ABS8ZAZ8_9PSEU</name>
<protein>
    <submittedName>
        <fullName evidence="3">Cupin</fullName>
    </submittedName>
</protein>
<dbReference type="RefSeq" id="WP_233725854.1">
    <property type="nucleotide sequence ID" value="NZ_JAJVCN010000001.1"/>
</dbReference>
<evidence type="ECO:0000259" key="2">
    <source>
        <dbReference type="Pfam" id="PF07883"/>
    </source>
</evidence>
<dbReference type="InterPro" id="IPR013096">
    <property type="entry name" value="Cupin_2"/>
</dbReference>
<evidence type="ECO:0000256" key="1">
    <source>
        <dbReference type="SAM" id="SignalP"/>
    </source>
</evidence>
<organism evidence="3 4">
    <name type="scientific">Kibdelosporangium philippinense</name>
    <dbReference type="NCBI Taxonomy" id="211113"/>
    <lineage>
        <taxon>Bacteria</taxon>
        <taxon>Bacillati</taxon>
        <taxon>Actinomycetota</taxon>
        <taxon>Actinomycetes</taxon>
        <taxon>Pseudonocardiales</taxon>
        <taxon>Pseudonocardiaceae</taxon>
        <taxon>Kibdelosporangium</taxon>
    </lineage>
</organism>
<dbReference type="InterPro" id="IPR011051">
    <property type="entry name" value="RmlC_Cupin_sf"/>
</dbReference>
<dbReference type="Proteomes" id="UP001521150">
    <property type="component" value="Unassembled WGS sequence"/>
</dbReference>
<reference evidence="3 4" key="1">
    <citation type="submission" date="2021-12" db="EMBL/GenBank/DDBJ databases">
        <title>Genome sequence of Kibdelosporangium philippinense ATCC 49844.</title>
        <authorList>
            <person name="Fedorov E.A."/>
            <person name="Omeragic M."/>
            <person name="Shalygina K.F."/>
            <person name="Maclea K.S."/>
        </authorList>
    </citation>
    <scope>NUCLEOTIDE SEQUENCE [LARGE SCALE GENOMIC DNA]</scope>
    <source>
        <strain evidence="3 4">ATCC 49844</strain>
    </source>
</reference>
<feature type="chain" id="PRO_5045679876" evidence="1">
    <location>
        <begin position="29"/>
        <end position="144"/>
    </location>
</feature>
<gene>
    <name evidence="3" type="ORF">LWC34_16010</name>
</gene>
<proteinExistence type="predicted"/>
<dbReference type="EMBL" id="JAJVCN010000001">
    <property type="protein sequence ID" value="MCE7004329.1"/>
    <property type="molecule type" value="Genomic_DNA"/>
</dbReference>
<keyword evidence="1" id="KW-0732">Signal</keyword>
<dbReference type="InterPro" id="IPR014710">
    <property type="entry name" value="RmlC-like_jellyroll"/>
</dbReference>
<accession>A0ABS8ZAZ8</accession>
<evidence type="ECO:0000313" key="4">
    <source>
        <dbReference type="Proteomes" id="UP001521150"/>
    </source>
</evidence>
<dbReference type="SUPFAM" id="SSF51182">
    <property type="entry name" value="RmlC-like cupins"/>
    <property type="match status" value="1"/>
</dbReference>
<feature type="signal peptide" evidence="1">
    <location>
        <begin position="1"/>
        <end position="28"/>
    </location>
</feature>
<evidence type="ECO:0000313" key="3">
    <source>
        <dbReference type="EMBL" id="MCE7004329.1"/>
    </source>
</evidence>
<dbReference type="Pfam" id="PF07883">
    <property type="entry name" value="Cupin_2"/>
    <property type="match status" value="1"/>
</dbReference>
<dbReference type="Gene3D" id="2.60.120.10">
    <property type="entry name" value="Jelly Rolls"/>
    <property type="match status" value="1"/>
</dbReference>